<dbReference type="PROSITE" id="PS50262">
    <property type="entry name" value="G_PROTEIN_RECEP_F1_2"/>
    <property type="match status" value="1"/>
</dbReference>
<comment type="subcellular location">
    <subcellularLocation>
        <location evidence="1">Membrane</location>
        <topology evidence="1">Multi-pass membrane protein</topology>
    </subcellularLocation>
</comment>
<keyword evidence="10" id="KW-1015">Disulfide bond</keyword>
<dbReference type="PROSITE" id="PS00238">
    <property type="entry name" value="OPSIN"/>
    <property type="match status" value="1"/>
</dbReference>
<keyword evidence="18" id="KW-1185">Reference proteome</keyword>
<evidence type="ECO:0000256" key="6">
    <source>
        <dbReference type="ARBA" id="ARBA00022989"/>
    </source>
</evidence>
<dbReference type="InterPro" id="IPR050125">
    <property type="entry name" value="GPCR_opsins"/>
</dbReference>
<feature type="transmembrane region" description="Helical" evidence="15">
    <location>
        <begin position="62"/>
        <end position="84"/>
    </location>
</feature>
<dbReference type="PRINTS" id="PR00237">
    <property type="entry name" value="GPCRRHODOPSN"/>
</dbReference>
<feature type="transmembrane region" description="Helical" evidence="15">
    <location>
        <begin position="26"/>
        <end position="50"/>
    </location>
</feature>
<keyword evidence="5" id="KW-0681">Retinal protein</keyword>
<feature type="transmembrane region" description="Helical" evidence="15">
    <location>
        <begin position="239"/>
        <end position="262"/>
    </location>
</feature>
<evidence type="ECO:0000313" key="18">
    <source>
        <dbReference type="Proteomes" id="UP001166052"/>
    </source>
</evidence>
<feature type="region of interest" description="Disordered" evidence="14">
    <location>
        <begin position="378"/>
        <end position="469"/>
    </location>
</feature>
<evidence type="ECO:0000256" key="10">
    <source>
        <dbReference type="ARBA" id="ARBA00023157"/>
    </source>
</evidence>
<evidence type="ECO:0000256" key="12">
    <source>
        <dbReference type="ARBA" id="ARBA00023180"/>
    </source>
</evidence>
<keyword evidence="8" id="KW-0297">G-protein coupled receptor</keyword>
<dbReference type="PANTHER" id="PTHR24240">
    <property type="entry name" value="OPSIN"/>
    <property type="match status" value="1"/>
</dbReference>
<evidence type="ECO:0000256" key="2">
    <source>
        <dbReference type="ARBA" id="ARBA00022543"/>
    </source>
</evidence>
<evidence type="ECO:0000256" key="4">
    <source>
        <dbReference type="ARBA" id="ARBA00022692"/>
    </source>
</evidence>
<dbReference type="Proteomes" id="UP001166052">
    <property type="component" value="Unassembled WGS sequence"/>
</dbReference>
<dbReference type="Gene3D" id="1.20.1070.10">
    <property type="entry name" value="Rhodopsin 7-helix transmembrane proteins"/>
    <property type="match status" value="1"/>
</dbReference>
<feature type="transmembrane region" description="Helical" evidence="15">
    <location>
        <begin position="105"/>
        <end position="125"/>
    </location>
</feature>
<feature type="transmembrane region" description="Helical" evidence="15">
    <location>
        <begin position="153"/>
        <end position="176"/>
    </location>
</feature>
<comment type="caution">
    <text evidence="17">The sequence shown here is derived from an EMBL/GenBank/DDBJ whole genome shotgun (WGS) entry which is preliminary data.</text>
</comment>
<evidence type="ECO:0000256" key="5">
    <source>
        <dbReference type="ARBA" id="ARBA00022925"/>
    </source>
</evidence>
<feature type="non-terminal residue" evidence="17">
    <location>
        <position position="469"/>
    </location>
</feature>
<proteinExistence type="predicted"/>
<evidence type="ECO:0000256" key="11">
    <source>
        <dbReference type="ARBA" id="ARBA00023170"/>
    </source>
</evidence>
<dbReference type="InterPro" id="IPR000276">
    <property type="entry name" value="GPCR_Rhodpsn"/>
</dbReference>
<evidence type="ECO:0000313" key="17">
    <source>
        <dbReference type="EMBL" id="MBN3290991.1"/>
    </source>
</evidence>
<keyword evidence="6 15" id="KW-1133">Transmembrane helix</keyword>
<evidence type="ECO:0000256" key="9">
    <source>
        <dbReference type="ARBA" id="ARBA00023136"/>
    </source>
</evidence>
<evidence type="ECO:0000259" key="16">
    <source>
        <dbReference type="PROSITE" id="PS50262"/>
    </source>
</evidence>
<dbReference type="EMBL" id="JAAWVN010010385">
    <property type="protein sequence ID" value="MBN3290991.1"/>
    <property type="molecule type" value="Genomic_DNA"/>
</dbReference>
<feature type="compositionally biased region" description="Basic residues" evidence="14">
    <location>
        <begin position="444"/>
        <end position="469"/>
    </location>
</feature>
<gene>
    <name evidence="17" type="primary">Opn5_1</name>
    <name evidence="17" type="ORF">GTO92_0010993</name>
</gene>
<protein>
    <submittedName>
        <fullName evidence="17">OPN5 protein</fullName>
    </submittedName>
</protein>
<feature type="domain" description="G-protein coupled receptors family 1 profile" evidence="16">
    <location>
        <begin position="5"/>
        <end position="259"/>
    </location>
</feature>
<dbReference type="InterPro" id="IPR002962">
    <property type="entry name" value="Peropsin"/>
</dbReference>
<evidence type="ECO:0000256" key="7">
    <source>
        <dbReference type="ARBA" id="ARBA00022991"/>
    </source>
</evidence>
<keyword evidence="11" id="KW-0675">Receptor</keyword>
<evidence type="ECO:0000256" key="13">
    <source>
        <dbReference type="ARBA" id="ARBA00023224"/>
    </source>
</evidence>
<sequence>MSVLGNLSVLVTALKRFSKMKPPEMLNVNLAVTDVGMTISMYPLAITSAWSHGWLGGDSSCLYYGLMGFFFGVASIMTLTIMAVTRFVFSMNLRSPGQKLSKRNMVLLILFSWIYALIWAVLPLFGWGKYGPEPFGTSCTIAWSDFRVSGAPFIISMFILCTLIPAFTIIICYFGIVWRLHQEYKSLENGQQIPNAVKLERRLTAIAILVSLGFIGCWAPYAMVSFWSMFRSSDSIPPLVSLLPCLFAKSSTAYNPIIYYAFSNTFRKEVKQLMCFSRRPPHLLNTVNVVEREMHVRHNDWAVLTKPCHEDVGVILVVNEGRWQVVYCTSMNKDMLWPCMSPSCFRDSKLFCANGDSRRYLWVSIASERFLLLEKKNEKEEENKKKNKKNEERKKEEEEGAKKNKKKKNKKEKKNQKRKKEEEDKNKNKMRKNKKNEEEEQEKKRRRTKRRRRTRTKKERMRSKRRRRK</sequence>
<dbReference type="Pfam" id="PF00001">
    <property type="entry name" value="7tm_1"/>
    <property type="match status" value="1"/>
</dbReference>
<keyword evidence="3" id="KW-0716">Sensory transduction</keyword>
<feature type="non-terminal residue" evidence="17">
    <location>
        <position position="1"/>
    </location>
</feature>
<dbReference type="PRINTS" id="PR01244">
    <property type="entry name" value="PEROPSIN"/>
</dbReference>
<keyword evidence="12" id="KW-0325">Glycoprotein</keyword>
<feature type="transmembrane region" description="Helical" evidence="15">
    <location>
        <begin position="203"/>
        <end position="227"/>
    </location>
</feature>
<keyword evidence="2" id="KW-0600">Photoreceptor protein</keyword>
<keyword evidence="7" id="KW-0157">Chromophore</keyword>
<keyword evidence="4 15" id="KW-0812">Transmembrane</keyword>
<keyword evidence="13" id="KW-0807">Transducer</keyword>
<dbReference type="InterPro" id="IPR027430">
    <property type="entry name" value="Retinal_BS"/>
</dbReference>
<evidence type="ECO:0000256" key="15">
    <source>
        <dbReference type="SAM" id="Phobius"/>
    </source>
</evidence>
<feature type="compositionally biased region" description="Basic and acidic residues" evidence="14">
    <location>
        <begin position="378"/>
        <end position="402"/>
    </location>
</feature>
<keyword evidence="9 15" id="KW-0472">Membrane</keyword>
<accession>A0ABS2YYB7</accession>
<organism evidence="17 18">
    <name type="scientific">Polypterus senegalus</name>
    <name type="common">Senegal bichir</name>
    <dbReference type="NCBI Taxonomy" id="55291"/>
    <lineage>
        <taxon>Eukaryota</taxon>
        <taxon>Metazoa</taxon>
        <taxon>Chordata</taxon>
        <taxon>Craniata</taxon>
        <taxon>Vertebrata</taxon>
        <taxon>Euteleostomi</taxon>
        <taxon>Actinopterygii</taxon>
        <taxon>Polypteriformes</taxon>
        <taxon>Polypteridae</taxon>
        <taxon>Polypterus</taxon>
    </lineage>
</organism>
<dbReference type="SUPFAM" id="SSF81321">
    <property type="entry name" value="Family A G protein-coupled receptor-like"/>
    <property type="match status" value="1"/>
</dbReference>
<name>A0ABS2YYB7_POLSE</name>
<evidence type="ECO:0000256" key="1">
    <source>
        <dbReference type="ARBA" id="ARBA00004141"/>
    </source>
</evidence>
<dbReference type="InterPro" id="IPR017452">
    <property type="entry name" value="GPCR_Rhodpsn_7TM"/>
</dbReference>
<reference evidence="17" key="1">
    <citation type="journal article" date="2021" name="Cell">
        <title>Tracing the genetic footprints of vertebrate landing in non-teleost ray-finned fishes.</title>
        <authorList>
            <person name="Bi X."/>
            <person name="Wang K."/>
            <person name="Yang L."/>
            <person name="Pan H."/>
            <person name="Jiang H."/>
            <person name="Wei Q."/>
            <person name="Fang M."/>
            <person name="Yu H."/>
            <person name="Zhu C."/>
            <person name="Cai Y."/>
            <person name="He Y."/>
            <person name="Gan X."/>
            <person name="Zeng H."/>
            <person name="Yu D."/>
            <person name="Zhu Y."/>
            <person name="Jiang H."/>
            <person name="Qiu Q."/>
            <person name="Yang H."/>
            <person name="Zhang Y.E."/>
            <person name="Wang W."/>
            <person name="Zhu M."/>
            <person name="He S."/>
            <person name="Zhang G."/>
        </authorList>
    </citation>
    <scope>NUCLEOTIDE SEQUENCE</scope>
    <source>
        <strain evidence="17">Bchr_001</strain>
    </source>
</reference>
<evidence type="ECO:0000256" key="8">
    <source>
        <dbReference type="ARBA" id="ARBA00023040"/>
    </source>
</evidence>
<evidence type="ECO:0000256" key="14">
    <source>
        <dbReference type="SAM" id="MobiDB-lite"/>
    </source>
</evidence>
<feature type="compositionally biased region" description="Basic residues" evidence="14">
    <location>
        <begin position="403"/>
        <end position="418"/>
    </location>
</feature>
<evidence type="ECO:0000256" key="3">
    <source>
        <dbReference type="ARBA" id="ARBA00022606"/>
    </source>
</evidence>